<dbReference type="EMBL" id="JAHRIN010042375">
    <property type="protein sequence ID" value="MEQ2205896.1"/>
    <property type="molecule type" value="Genomic_DNA"/>
</dbReference>
<dbReference type="PANTHER" id="PTHR23183:SF0">
    <property type="entry name" value="NUCLEOLAR PROTEIN 14"/>
    <property type="match status" value="1"/>
</dbReference>
<accession>A0ABV0RDY7</accession>
<comment type="similarity">
    <text evidence="2">Belongs to the NOP14 family.</text>
</comment>
<keyword evidence="9" id="KW-1185">Reference proteome</keyword>
<evidence type="ECO:0008006" key="10">
    <source>
        <dbReference type="Google" id="ProtNLM"/>
    </source>
</evidence>
<organism evidence="8 9">
    <name type="scientific">Xenoophorus captivus</name>
    <dbReference type="NCBI Taxonomy" id="1517983"/>
    <lineage>
        <taxon>Eukaryota</taxon>
        <taxon>Metazoa</taxon>
        <taxon>Chordata</taxon>
        <taxon>Craniata</taxon>
        <taxon>Vertebrata</taxon>
        <taxon>Euteleostomi</taxon>
        <taxon>Actinopterygii</taxon>
        <taxon>Neopterygii</taxon>
        <taxon>Teleostei</taxon>
        <taxon>Neoteleostei</taxon>
        <taxon>Acanthomorphata</taxon>
        <taxon>Ovalentaria</taxon>
        <taxon>Atherinomorphae</taxon>
        <taxon>Cyprinodontiformes</taxon>
        <taxon>Goodeidae</taxon>
        <taxon>Xenoophorus</taxon>
    </lineage>
</organism>
<comment type="caution">
    <text evidence="8">The sequence shown here is derived from an EMBL/GenBank/DDBJ whole genome shotgun (WGS) entry which is preliminary data.</text>
</comment>
<dbReference type="Pfam" id="PF04147">
    <property type="entry name" value="Nop14"/>
    <property type="match status" value="1"/>
</dbReference>
<evidence type="ECO:0000256" key="4">
    <source>
        <dbReference type="ARBA" id="ARBA00022552"/>
    </source>
</evidence>
<keyword evidence="3" id="KW-0690">Ribosome biogenesis</keyword>
<evidence type="ECO:0000313" key="8">
    <source>
        <dbReference type="EMBL" id="MEQ2205896.1"/>
    </source>
</evidence>
<evidence type="ECO:0000256" key="2">
    <source>
        <dbReference type="ARBA" id="ARBA00007466"/>
    </source>
</evidence>
<keyword evidence="5" id="KW-0539">Nucleus</keyword>
<evidence type="ECO:0000256" key="3">
    <source>
        <dbReference type="ARBA" id="ARBA00022517"/>
    </source>
</evidence>
<evidence type="ECO:0000256" key="1">
    <source>
        <dbReference type="ARBA" id="ARBA00004604"/>
    </source>
</evidence>
<name>A0ABV0RDY7_9TELE</name>
<reference evidence="8 9" key="1">
    <citation type="submission" date="2021-06" db="EMBL/GenBank/DDBJ databases">
        <authorList>
            <person name="Palmer J.M."/>
        </authorList>
    </citation>
    <scope>NUCLEOTIDE SEQUENCE [LARGE SCALE GENOMIC DNA]</scope>
    <source>
        <strain evidence="8 9">XC_2019</strain>
        <tissue evidence="8">Muscle</tissue>
    </source>
</reference>
<evidence type="ECO:0000256" key="6">
    <source>
        <dbReference type="ARBA" id="ARBA00024695"/>
    </source>
</evidence>
<protein>
    <recommendedName>
        <fullName evidence="10">Nucleolar protein 14</fullName>
    </recommendedName>
</protein>
<dbReference type="InterPro" id="IPR007276">
    <property type="entry name" value="Nop14"/>
</dbReference>
<gene>
    <name evidence="8" type="ORF">XENOCAPTIV_017549</name>
</gene>
<feature type="non-terminal residue" evidence="8">
    <location>
        <position position="1"/>
    </location>
</feature>
<sequence>WPNCVISPHKHVKTWIYSATTEGLYERINLQCTQTRARNCTIGSNLCLHSSASNWFTQLGGSPASSFREELFFSGPTSYIMLISIMGKALKRKNLADKVRKTKAATEIKNNPFEVKINRKKFDVLGRKAKHDVGLPGVSRSKAINKRVHEKRDVYNLNEEEELTHYGQSLAEMEKFNDTVGSDDESEEKGLLSGGGGLLRKKTSGEDQHDEQDSQKTKSRQELIEELIQKSKQEKPEEYDMIVRELGFEMKAQPSEKMKTPEELAREEKEKLQKLESILGDAAHSMDEVIEVKGHAAFPTLDMRFLPELINFLSGTLQLAVQDKTSTGMLTYLTLLFVHPSGLVFRTDLK</sequence>
<evidence type="ECO:0000313" key="9">
    <source>
        <dbReference type="Proteomes" id="UP001434883"/>
    </source>
</evidence>
<keyword evidence="4" id="KW-0698">rRNA processing</keyword>
<feature type="compositionally biased region" description="Basic and acidic residues" evidence="7">
    <location>
        <begin position="203"/>
        <end position="221"/>
    </location>
</feature>
<proteinExistence type="inferred from homology"/>
<dbReference type="PANTHER" id="PTHR23183">
    <property type="entry name" value="NOP14"/>
    <property type="match status" value="1"/>
</dbReference>
<evidence type="ECO:0000256" key="5">
    <source>
        <dbReference type="ARBA" id="ARBA00023242"/>
    </source>
</evidence>
<evidence type="ECO:0000256" key="7">
    <source>
        <dbReference type="SAM" id="MobiDB-lite"/>
    </source>
</evidence>
<feature type="region of interest" description="Disordered" evidence="7">
    <location>
        <begin position="178"/>
        <end position="221"/>
    </location>
</feature>
<comment type="function">
    <text evidence="6">Involved in nucleolar processing of pre-18S ribosomal RNA. Has a role in the nuclear export of 40S pre-ribosomal subunit to the cytoplasm.</text>
</comment>
<comment type="subcellular location">
    <subcellularLocation>
        <location evidence="1">Nucleus</location>
        <location evidence="1">Nucleolus</location>
    </subcellularLocation>
</comment>
<dbReference type="Proteomes" id="UP001434883">
    <property type="component" value="Unassembled WGS sequence"/>
</dbReference>